<proteinExistence type="predicted"/>
<reference evidence="6" key="1">
    <citation type="submission" date="2014-07" db="EMBL/GenBank/DDBJ databases">
        <authorList>
            <person name="Hornung V.Bastian."/>
        </authorList>
    </citation>
    <scope>NUCLEOTIDE SEQUENCE</scope>
    <source>
        <strain evidence="6">PCE-S</strain>
    </source>
</reference>
<dbReference type="InterPro" id="IPR019546">
    <property type="entry name" value="TAT_signal_bac_arc"/>
</dbReference>
<dbReference type="SUPFAM" id="SSF51905">
    <property type="entry name" value="FAD/NAD(P)-binding domain"/>
    <property type="match status" value="1"/>
</dbReference>
<dbReference type="InterPro" id="IPR050315">
    <property type="entry name" value="FAD-oxidoreductase_2"/>
</dbReference>
<dbReference type="SUPFAM" id="SSF56425">
    <property type="entry name" value="Succinate dehydrogenase/fumarate reductase flavoprotein, catalytic domain"/>
    <property type="match status" value="1"/>
</dbReference>
<protein>
    <submittedName>
        <fullName evidence="6">Tat pathway signal sequence domain protein</fullName>
    </submittedName>
</protein>
<sequence length="607" mass="64693">MTQKDKKGISRRDFLRNTGILAGSAVVGSTLLAGCSTPTNTANTPAPSTSEPQWDYEADVVVIGAGGAGLPAAVKAQADGASVIVVEASFDIGGHCAVSGGNLHSGAGTSVQKKHEIDDSPDQYYMDHTTDLTQVSRYNDRDVVRATANSMPEAFEFILANGVLVLDTPPTKGKSYLEGGTSPESVPRDLVTDVETMGWVNYLSNTGPKDGPLRRGIGVVRPLEKTLREKGGQFLMSYHMDKIIREGELTGRAIGVECSYNPTTLPGESTPLKNAYPNGNIETTKANVRIKAKKGIVIATGGHTSNVNFRTMFDPRLTIEYDGVAGDPFSLQDASGEIAAMAIGAALGTLANQSREVGSAITQPAFLACQYGYRNSAAATRPTSVIFPLIRATGIEYRTFEDAILVNALGKRFWNEEDATANSFDYFAAALGSVIIDGSSPTDARRIGGPIWAIFDSEAVARRKLTVEPPYVDIDDGRFFVADTIEELAGKIVNKYYEDIKMDPKVLAETVARYNGFVDAKKDDDYGKKALDHKIAAGPFYAAWATPCLHDTLTGLRVNGDQQVIDLWGQPIPGLFCGGEASSGLSVHGLGRVITQGYIAGKSAAKG</sequence>
<dbReference type="Gene3D" id="3.90.700.10">
    <property type="entry name" value="Succinate dehydrogenase/fumarate reductase flavoprotein, catalytic domain"/>
    <property type="match status" value="1"/>
</dbReference>
<accession>A0A098AZ81</accession>
<dbReference type="InterPro" id="IPR036188">
    <property type="entry name" value="FAD/NAD-bd_sf"/>
</dbReference>
<organism evidence="6">
    <name type="scientific">Desulfitobacterium hafniense</name>
    <name type="common">Desulfitobacterium frappieri</name>
    <dbReference type="NCBI Taxonomy" id="49338"/>
    <lineage>
        <taxon>Bacteria</taxon>
        <taxon>Bacillati</taxon>
        <taxon>Bacillota</taxon>
        <taxon>Clostridia</taxon>
        <taxon>Eubacteriales</taxon>
        <taxon>Desulfitobacteriaceae</taxon>
        <taxon>Desulfitobacterium</taxon>
    </lineage>
</organism>
<dbReference type="AlphaFoldDB" id="A0A098AZ81"/>
<evidence type="ECO:0000259" key="5">
    <source>
        <dbReference type="Pfam" id="PF00890"/>
    </source>
</evidence>
<name>A0A098AZ81_DESHA</name>
<dbReference type="InterPro" id="IPR027477">
    <property type="entry name" value="Succ_DH/fumarate_Rdtase_cat_sf"/>
</dbReference>
<dbReference type="InterPro" id="IPR006311">
    <property type="entry name" value="TAT_signal"/>
</dbReference>
<dbReference type="PANTHER" id="PTHR43400:SF10">
    <property type="entry name" value="3-OXOSTEROID 1-DEHYDROGENASE"/>
    <property type="match status" value="1"/>
</dbReference>
<evidence type="ECO:0000256" key="4">
    <source>
        <dbReference type="ARBA" id="ARBA00023002"/>
    </source>
</evidence>
<keyword evidence="3" id="KW-0274">FAD</keyword>
<feature type="domain" description="FAD-dependent oxidoreductase 2 FAD-binding" evidence="5">
    <location>
        <begin position="59"/>
        <end position="589"/>
    </location>
</feature>
<gene>
    <name evidence="6" type="ORF">DPCES_2006</name>
</gene>
<keyword evidence="2" id="KW-0285">Flavoprotein</keyword>
<evidence type="ECO:0000256" key="3">
    <source>
        <dbReference type="ARBA" id="ARBA00022827"/>
    </source>
</evidence>
<dbReference type="PROSITE" id="PS51257">
    <property type="entry name" value="PROKAR_LIPOPROTEIN"/>
    <property type="match status" value="1"/>
</dbReference>
<evidence type="ECO:0000256" key="1">
    <source>
        <dbReference type="ARBA" id="ARBA00001974"/>
    </source>
</evidence>
<evidence type="ECO:0000313" key="6">
    <source>
        <dbReference type="EMBL" id="CDX01893.1"/>
    </source>
</evidence>
<dbReference type="InterPro" id="IPR003953">
    <property type="entry name" value="FAD-dep_OxRdtase_2_FAD-bd"/>
</dbReference>
<dbReference type="NCBIfam" id="TIGR01409">
    <property type="entry name" value="TAT_signal_seq"/>
    <property type="match status" value="1"/>
</dbReference>
<evidence type="ECO:0000256" key="2">
    <source>
        <dbReference type="ARBA" id="ARBA00022630"/>
    </source>
</evidence>
<dbReference type="RefSeq" id="WP_018211555.1">
    <property type="nucleotide sequence ID" value="NZ_LK996017.1"/>
</dbReference>
<dbReference type="GO" id="GO:0033765">
    <property type="term" value="F:steroid dehydrogenase activity, acting on the CH-CH group of donors"/>
    <property type="evidence" value="ECO:0007669"/>
    <property type="project" value="UniProtKB-ARBA"/>
</dbReference>
<dbReference type="EMBL" id="LK996017">
    <property type="protein sequence ID" value="CDX01893.1"/>
    <property type="molecule type" value="Genomic_DNA"/>
</dbReference>
<dbReference type="GO" id="GO:0008202">
    <property type="term" value="P:steroid metabolic process"/>
    <property type="evidence" value="ECO:0007669"/>
    <property type="project" value="UniProtKB-ARBA"/>
</dbReference>
<dbReference type="PATRIC" id="fig|49338.4.peg.2159"/>
<comment type="cofactor">
    <cofactor evidence="1">
        <name>FAD</name>
        <dbReference type="ChEBI" id="CHEBI:57692"/>
    </cofactor>
</comment>
<keyword evidence="4" id="KW-0560">Oxidoreductase</keyword>
<dbReference type="PROSITE" id="PS51318">
    <property type="entry name" value="TAT"/>
    <property type="match status" value="1"/>
</dbReference>
<dbReference type="Pfam" id="PF00890">
    <property type="entry name" value="FAD_binding_2"/>
    <property type="match status" value="1"/>
</dbReference>
<dbReference type="PANTHER" id="PTHR43400">
    <property type="entry name" value="FUMARATE REDUCTASE"/>
    <property type="match status" value="1"/>
</dbReference>
<dbReference type="Gene3D" id="3.50.50.60">
    <property type="entry name" value="FAD/NAD(P)-binding domain"/>
    <property type="match status" value="1"/>
</dbReference>